<feature type="domain" description="P/Homo B" evidence="5">
    <location>
        <begin position="835"/>
        <end position="986"/>
    </location>
</feature>
<accession>A0A316L5I6</accession>
<dbReference type="Gene3D" id="2.60.120.260">
    <property type="entry name" value="Galactose-binding domain-like"/>
    <property type="match status" value="1"/>
</dbReference>
<reference evidence="6 7" key="1">
    <citation type="submission" date="2018-05" db="EMBL/GenBank/DDBJ databases">
        <title>Complete genome sequence of Flagellimonas aquimarina ECD12 isolated from seaweed Ecklonia cava.</title>
        <authorList>
            <person name="Choi S."/>
            <person name="Seong C."/>
        </authorList>
    </citation>
    <scope>NUCLEOTIDE SEQUENCE [LARGE SCALE GENOMIC DNA]</scope>
    <source>
        <strain evidence="6 7">ECD12</strain>
    </source>
</reference>
<gene>
    <name evidence="6" type="ORF">DKG77_01430</name>
</gene>
<dbReference type="Pfam" id="PF18962">
    <property type="entry name" value="Por_Secre_tail"/>
    <property type="match status" value="1"/>
</dbReference>
<keyword evidence="3" id="KW-0378">Hydrolase</keyword>
<comment type="caution">
    <text evidence="6">The sequence shown here is derived from an EMBL/GenBank/DDBJ whole genome shotgun (WGS) entry which is preliminary data.</text>
</comment>
<dbReference type="InterPro" id="IPR024079">
    <property type="entry name" value="MetalloPept_cat_dom_sf"/>
</dbReference>
<sequence>MKAKLHLVFSITIFFTCFCAFGQQAYWKTIPVKSSFKSASLKDMGKANAVFSLDKTLFSKKLNSLSNSKNGKHQIYLPDHKGNVVAFNIVETSVLHPDLAKKYPNIRSFSGHSLDGKYKVKLSSSHKGLQSMMVNLEDRKTAFMEQLSNKNNSYVIYERGAGSSGKDGFTCDTEKLQQSVEKTITPLVDDQMLRKFRIAVSTTGEYTDFHGGTVADALAAINATLTRVNEVFETDLGVTLELIPNNDLVIFTDPLTDPYNGNLNGEVQNTLTTTIGEENYDVGHLFNKVGEGEDNGNAGFIGAVCSDNRKGSAFSSAFSPQGDVFDLDFVSHELGHQFGANHTWSFESEGTGVQAEPASGTTIMGYAGIVTGNNVAPNGDDYYHYNSILQISNYLESVSCAQTTVLTNNPPVLTPVGDFIIPKSTAFVLEGIATDVDVDDVLTFTWEQIDNGVVTTSTFGPENPSGANFRSLPPTTNPARYFPRLSRVVQGNLTQTNPATNDAWETVSSIQRNLSFAFTVRDNAVGGGQVVSDLLDVQVISSAGPFLVTSQAANEIYEGGSVQEITWDVANTNISPINVGTVDIFLSLDGGISFPITLAEDVLNDGSEEILVPGNATDMARIMVKASDNVFFAVNSDNFSIQESQVVLNLQNLSFETCQPDDIIVDFTYQTFSGFNETSTFSADLPIGLNAAFVPALADANDTAVELTISNTNAVAPGVYPITITSTSASETKIVPLSLVIKDTNFSNVVLVSPADSQANVSISTQLNWEDNPLYSDYDIEIATDIGFANIIESATVPFNLYQSNGLAAETDYFWRIRPKNNCGTGSFGTPFSFTTIQVDCKNMEPNDLPLEISNVGTPTISTSVQFFEDLPISDVNVGLEFTHTYLEDLRISLISPSGTRVVLISNTCGELNNLNAIFDDDGAPIVCSGNPAISGTVSPLGSLASLKGESTLGEWVLEIQDTANGDGGSLVAFSLEVCVEGAFRPDEDEDGVFDDGDDLCLGTPKGVEVDTSGCPVNRFPSDNFLVQIESEACRNNNDGTVSVTASDTSITYSATLDGEGNTLNMDFSETHIFQGLQAGNYSLCITGTNGAITYQETCFAIVISEPELLSASAVVTANVLALSLNGGEFYNVELNGLVTQTVDSEIQLNLKNGRNTLKISTNLPCQGTYEDSFFISSKPIVYPNPVGASTKVFLNGIIGEVEVQVFSANGRLVHQQVKETNGNELEMDFSTLPTGAYYMSIQSLDIKEVFKLIKE</sequence>
<keyword evidence="2 4" id="KW-0732">Signal</keyword>
<evidence type="ECO:0000256" key="3">
    <source>
        <dbReference type="ARBA" id="ARBA00022801"/>
    </source>
</evidence>
<feature type="chain" id="PRO_5016282241" evidence="4">
    <location>
        <begin position="26"/>
        <end position="1256"/>
    </location>
</feature>
<organism evidence="6 7">
    <name type="scientific">Flagellimonas aquimarina</name>
    <dbReference type="NCBI Taxonomy" id="2201895"/>
    <lineage>
        <taxon>Bacteria</taxon>
        <taxon>Pseudomonadati</taxon>
        <taxon>Bacteroidota</taxon>
        <taxon>Flavobacteriia</taxon>
        <taxon>Flavobacteriales</taxon>
        <taxon>Flavobacteriaceae</taxon>
        <taxon>Flagellimonas</taxon>
    </lineage>
</organism>
<dbReference type="SUPFAM" id="SSF55486">
    <property type="entry name" value="Metalloproteases ('zincins'), catalytic domain"/>
    <property type="match status" value="1"/>
</dbReference>
<keyword evidence="7" id="KW-1185">Reference proteome</keyword>
<dbReference type="SUPFAM" id="SSF49785">
    <property type="entry name" value="Galactose-binding domain-like"/>
    <property type="match status" value="1"/>
</dbReference>
<dbReference type="Gene3D" id="3.40.390.10">
    <property type="entry name" value="Collagenase (Catalytic Domain)"/>
    <property type="match status" value="1"/>
</dbReference>
<evidence type="ECO:0000313" key="7">
    <source>
        <dbReference type="Proteomes" id="UP000245762"/>
    </source>
</evidence>
<dbReference type="InterPro" id="IPR013783">
    <property type="entry name" value="Ig-like_fold"/>
</dbReference>
<dbReference type="GO" id="GO:0004252">
    <property type="term" value="F:serine-type endopeptidase activity"/>
    <property type="evidence" value="ECO:0007669"/>
    <property type="project" value="InterPro"/>
</dbReference>
<dbReference type="GO" id="GO:0008237">
    <property type="term" value="F:metallopeptidase activity"/>
    <property type="evidence" value="ECO:0007669"/>
    <property type="project" value="InterPro"/>
</dbReference>
<evidence type="ECO:0000259" key="5">
    <source>
        <dbReference type="PROSITE" id="PS51829"/>
    </source>
</evidence>
<dbReference type="OrthoDB" id="9792152at2"/>
<dbReference type="PROSITE" id="PS51829">
    <property type="entry name" value="P_HOMO_B"/>
    <property type="match status" value="1"/>
</dbReference>
<dbReference type="InterPro" id="IPR026444">
    <property type="entry name" value="Secre_tail"/>
</dbReference>
<dbReference type="InterPro" id="IPR002884">
    <property type="entry name" value="P_dom"/>
</dbReference>
<dbReference type="InterPro" id="IPR008979">
    <property type="entry name" value="Galactose-bd-like_sf"/>
</dbReference>
<name>A0A316L5I6_9FLAO</name>
<dbReference type="EMBL" id="QGEG01000001">
    <property type="protein sequence ID" value="PWL39523.1"/>
    <property type="molecule type" value="Genomic_DNA"/>
</dbReference>
<evidence type="ECO:0000256" key="2">
    <source>
        <dbReference type="ARBA" id="ARBA00022729"/>
    </source>
</evidence>
<feature type="signal peptide" evidence="4">
    <location>
        <begin position="1"/>
        <end position="25"/>
    </location>
</feature>
<evidence type="ECO:0000256" key="1">
    <source>
        <dbReference type="ARBA" id="ARBA00022670"/>
    </source>
</evidence>
<dbReference type="Pfam" id="PF13583">
    <property type="entry name" value="Reprolysin_4"/>
    <property type="match status" value="1"/>
</dbReference>
<protein>
    <submittedName>
        <fullName evidence="6">Proprotein convertase P</fullName>
    </submittedName>
</protein>
<dbReference type="Gene3D" id="2.60.40.10">
    <property type="entry name" value="Immunoglobulins"/>
    <property type="match status" value="1"/>
</dbReference>
<dbReference type="Pfam" id="PF01483">
    <property type="entry name" value="P_proprotein"/>
    <property type="match status" value="1"/>
</dbReference>
<dbReference type="GO" id="GO:0006508">
    <property type="term" value="P:proteolysis"/>
    <property type="evidence" value="ECO:0007669"/>
    <property type="project" value="UniProtKB-KW"/>
</dbReference>
<evidence type="ECO:0000313" key="6">
    <source>
        <dbReference type="EMBL" id="PWL39523.1"/>
    </source>
</evidence>
<dbReference type="RefSeq" id="WP_109659492.1">
    <property type="nucleotide sequence ID" value="NZ_QGEG01000001.1"/>
</dbReference>
<keyword evidence="1" id="KW-0645">Protease</keyword>
<dbReference type="AlphaFoldDB" id="A0A316L5I6"/>
<proteinExistence type="predicted"/>
<evidence type="ECO:0000256" key="4">
    <source>
        <dbReference type="SAM" id="SignalP"/>
    </source>
</evidence>
<dbReference type="NCBIfam" id="TIGR04183">
    <property type="entry name" value="Por_Secre_tail"/>
    <property type="match status" value="1"/>
</dbReference>
<dbReference type="Proteomes" id="UP000245762">
    <property type="component" value="Unassembled WGS sequence"/>
</dbReference>